<dbReference type="InterPro" id="IPR000551">
    <property type="entry name" value="MerR-type_HTH_dom"/>
</dbReference>
<evidence type="ECO:0000256" key="1">
    <source>
        <dbReference type="ARBA" id="ARBA00023125"/>
    </source>
</evidence>
<dbReference type="Gene3D" id="1.10.1660.10">
    <property type="match status" value="1"/>
</dbReference>
<evidence type="ECO:0000313" key="5">
    <source>
        <dbReference type="EMBL" id="MCH6165786.1"/>
    </source>
</evidence>
<sequence>MFTIGDFAEHGRVSVRMLHHYDAIGLLRPAYVDPASSYRYYRAEQLSQLNRIVALKELGFGLHQIRSIVHDDVSAEELRGMLRLRRAELETALAEATARLAMVEARLRTIESENLVPTDAVVVRSLPALRVAELTGTSGSFDPRELRPVVDALYDELRSCLDVAGVVAAGPPVTRYEDVPGSGAVVVHAGLPVAADVDRAGAAGLVDLAGVARAATIVHCGFPDDVLPTVQALARWLDANDHRMTSQHARELALACPPDRAEWVTELQVPIGVSGSHDEVEPVQDDRRSSGEADSGDGRAGACADPGRGLSSTCLLAG</sequence>
<protein>
    <submittedName>
        <fullName evidence="5">MerR family transcriptional regulator</fullName>
    </submittedName>
</protein>
<dbReference type="RefSeq" id="WP_241035818.1">
    <property type="nucleotide sequence ID" value="NZ_BAAAJF010000078.1"/>
</dbReference>
<evidence type="ECO:0000256" key="2">
    <source>
        <dbReference type="SAM" id="Coils"/>
    </source>
</evidence>
<feature type="region of interest" description="Disordered" evidence="3">
    <location>
        <begin position="272"/>
        <end position="310"/>
    </location>
</feature>
<keyword evidence="6" id="KW-1185">Reference proteome</keyword>
<dbReference type="SUPFAM" id="SSF55136">
    <property type="entry name" value="Probable bacterial effector-binding domain"/>
    <property type="match status" value="1"/>
</dbReference>
<keyword evidence="2" id="KW-0175">Coiled coil</keyword>
<gene>
    <name evidence="5" type="ORF">MMF94_08840</name>
</gene>
<dbReference type="Proteomes" id="UP001299970">
    <property type="component" value="Unassembled WGS sequence"/>
</dbReference>
<dbReference type="EMBL" id="JAKXMK010000007">
    <property type="protein sequence ID" value="MCH6165786.1"/>
    <property type="molecule type" value="Genomic_DNA"/>
</dbReference>
<proteinExistence type="predicted"/>
<dbReference type="Gene3D" id="3.20.80.10">
    <property type="entry name" value="Regulatory factor, effector binding domain"/>
    <property type="match status" value="1"/>
</dbReference>
<name>A0ABS9TBY0_9PSEU</name>
<evidence type="ECO:0000256" key="3">
    <source>
        <dbReference type="SAM" id="MobiDB-lite"/>
    </source>
</evidence>
<dbReference type="PROSITE" id="PS50937">
    <property type="entry name" value="HTH_MERR_2"/>
    <property type="match status" value="1"/>
</dbReference>
<dbReference type="SUPFAM" id="SSF46955">
    <property type="entry name" value="Putative DNA-binding domain"/>
    <property type="match status" value="1"/>
</dbReference>
<dbReference type="Pfam" id="PF13411">
    <property type="entry name" value="MerR_1"/>
    <property type="match status" value="1"/>
</dbReference>
<feature type="domain" description="HTH merR-type" evidence="4">
    <location>
        <begin position="1"/>
        <end position="71"/>
    </location>
</feature>
<evidence type="ECO:0000259" key="4">
    <source>
        <dbReference type="PROSITE" id="PS50937"/>
    </source>
</evidence>
<reference evidence="5 6" key="1">
    <citation type="submission" date="2022-03" db="EMBL/GenBank/DDBJ databases">
        <title>Pseudonocardia alaer sp. nov., a novel actinomycete isolated from reed forest soil.</title>
        <authorList>
            <person name="Wang L."/>
        </authorList>
    </citation>
    <scope>NUCLEOTIDE SEQUENCE [LARGE SCALE GENOMIC DNA]</scope>
    <source>
        <strain evidence="5 6">Y-16303</strain>
    </source>
</reference>
<accession>A0ABS9TBY0</accession>
<dbReference type="CDD" id="cd01107">
    <property type="entry name" value="HTH_BmrR"/>
    <property type="match status" value="1"/>
</dbReference>
<dbReference type="InterPro" id="IPR047057">
    <property type="entry name" value="MerR_fam"/>
</dbReference>
<keyword evidence="1" id="KW-0238">DNA-binding</keyword>
<feature type="coiled-coil region" evidence="2">
    <location>
        <begin position="86"/>
        <end position="113"/>
    </location>
</feature>
<dbReference type="SMART" id="SM00422">
    <property type="entry name" value="HTH_MERR"/>
    <property type="match status" value="1"/>
</dbReference>
<feature type="compositionally biased region" description="Basic and acidic residues" evidence="3">
    <location>
        <begin position="276"/>
        <end position="291"/>
    </location>
</feature>
<evidence type="ECO:0000313" key="6">
    <source>
        <dbReference type="Proteomes" id="UP001299970"/>
    </source>
</evidence>
<dbReference type="PANTHER" id="PTHR30204">
    <property type="entry name" value="REDOX-CYCLING DRUG-SENSING TRANSCRIPTIONAL ACTIVATOR SOXR"/>
    <property type="match status" value="1"/>
</dbReference>
<dbReference type="InterPro" id="IPR011256">
    <property type="entry name" value="Reg_factor_effector_dom_sf"/>
</dbReference>
<dbReference type="PANTHER" id="PTHR30204:SF97">
    <property type="entry name" value="MERR FAMILY REGULATORY PROTEIN"/>
    <property type="match status" value="1"/>
</dbReference>
<comment type="caution">
    <text evidence="5">The sequence shown here is derived from an EMBL/GenBank/DDBJ whole genome shotgun (WGS) entry which is preliminary data.</text>
</comment>
<dbReference type="InterPro" id="IPR009061">
    <property type="entry name" value="DNA-bd_dom_put_sf"/>
</dbReference>
<organism evidence="5 6">
    <name type="scientific">Pseudonocardia alaniniphila</name>
    <dbReference type="NCBI Taxonomy" id="75291"/>
    <lineage>
        <taxon>Bacteria</taxon>
        <taxon>Bacillati</taxon>
        <taxon>Actinomycetota</taxon>
        <taxon>Actinomycetes</taxon>
        <taxon>Pseudonocardiales</taxon>
        <taxon>Pseudonocardiaceae</taxon>
        <taxon>Pseudonocardia</taxon>
    </lineage>
</organism>